<dbReference type="Pfam" id="PF04759">
    <property type="entry name" value="DUF617"/>
    <property type="match status" value="1"/>
</dbReference>
<evidence type="ECO:0008006" key="4">
    <source>
        <dbReference type="Google" id="ProtNLM"/>
    </source>
</evidence>
<dbReference type="PANTHER" id="PTHR31696:SF73">
    <property type="entry name" value="EXPRESSED PROTEIN"/>
    <property type="match status" value="1"/>
</dbReference>
<accession>A0A9Q0F816</accession>
<reference evidence="2" key="1">
    <citation type="submission" date="2022-02" db="EMBL/GenBank/DDBJ databases">
        <authorList>
            <person name="Henning P.M."/>
            <person name="McCubbin A.G."/>
            <person name="Shore J.S."/>
        </authorList>
    </citation>
    <scope>NUCLEOTIDE SEQUENCE</scope>
    <source>
        <strain evidence="2">F60SS</strain>
        <tissue evidence="2">Leaves</tissue>
    </source>
</reference>
<comment type="caution">
    <text evidence="2">The sequence shown here is derived from an EMBL/GenBank/DDBJ whole genome shotgun (WGS) entry which is preliminary data.</text>
</comment>
<reference evidence="2" key="2">
    <citation type="journal article" date="2023" name="Plants (Basel)">
        <title>Annotation of the Turnera subulata (Passifloraceae) Draft Genome Reveals the S-Locus Evolved after the Divergence of Turneroideae from Passifloroideae in a Stepwise Manner.</title>
        <authorList>
            <person name="Henning P.M."/>
            <person name="Roalson E.H."/>
            <person name="Mir W."/>
            <person name="McCubbin A.G."/>
            <person name="Shore J.S."/>
        </authorList>
    </citation>
    <scope>NUCLEOTIDE SEQUENCE</scope>
    <source>
        <strain evidence="2">F60SS</strain>
    </source>
</reference>
<dbReference type="NCBIfam" id="TIGR01570">
    <property type="entry name" value="A_thal_3588"/>
    <property type="match status" value="1"/>
</dbReference>
<keyword evidence="3" id="KW-1185">Reference proteome</keyword>
<evidence type="ECO:0000313" key="3">
    <source>
        <dbReference type="Proteomes" id="UP001141552"/>
    </source>
</evidence>
<protein>
    <recommendedName>
        <fullName evidence="4">Protein MIZU-KUSSEI 1</fullName>
    </recommendedName>
</protein>
<gene>
    <name evidence="2" type="ORF">Tsubulata_042231</name>
</gene>
<name>A0A9Q0F816_9ROSI</name>
<dbReference type="AlphaFoldDB" id="A0A9Q0F816"/>
<dbReference type="InterPro" id="IPR006460">
    <property type="entry name" value="MIZ1-like_pln"/>
</dbReference>
<proteinExistence type="predicted"/>
<sequence length="264" mass="29098">MKNKQSPEQAPLPKQQTNTSPSASPPPPGSNAPKTPPRPPPAPTVSLRPATDKKGNRSKPVKMFRRFRNVFRSFPIIAPVCRFPVALPGTRTHNEGHIQGGTRLTGTLFGHKKSRVNFAIQEAPSSLPILLLELTITTGKLLQDMGSGLVRIALECEKKPNEKTKVVDEPIWTLFFNGRKSGYAVKREPTDDDLAVMQLLHVVSMGAAVLPSDDGNGTEHPDGELTYMRAYFERVIGSKDSETYYMMSPDGHNGPELTIFFVRI</sequence>
<dbReference type="GO" id="GO:0010274">
    <property type="term" value="P:hydrotropism"/>
    <property type="evidence" value="ECO:0007669"/>
    <property type="project" value="InterPro"/>
</dbReference>
<dbReference type="EMBL" id="JAKUCV010006896">
    <property type="protein sequence ID" value="KAJ4825471.1"/>
    <property type="molecule type" value="Genomic_DNA"/>
</dbReference>
<organism evidence="2 3">
    <name type="scientific">Turnera subulata</name>
    <dbReference type="NCBI Taxonomy" id="218843"/>
    <lineage>
        <taxon>Eukaryota</taxon>
        <taxon>Viridiplantae</taxon>
        <taxon>Streptophyta</taxon>
        <taxon>Embryophyta</taxon>
        <taxon>Tracheophyta</taxon>
        <taxon>Spermatophyta</taxon>
        <taxon>Magnoliopsida</taxon>
        <taxon>eudicotyledons</taxon>
        <taxon>Gunneridae</taxon>
        <taxon>Pentapetalae</taxon>
        <taxon>rosids</taxon>
        <taxon>fabids</taxon>
        <taxon>Malpighiales</taxon>
        <taxon>Passifloraceae</taxon>
        <taxon>Turnera</taxon>
    </lineage>
</organism>
<feature type="compositionally biased region" description="Pro residues" evidence="1">
    <location>
        <begin position="23"/>
        <end position="43"/>
    </location>
</feature>
<dbReference type="PANTHER" id="PTHR31696">
    <property type="entry name" value="PROTEIN MIZU-KUSSEI 1"/>
    <property type="match status" value="1"/>
</dbReference>
<feature type="region of interest" description="Disordered" evidence="1">
    <location>
        <begin position="1"/>
        <end position="61"/>
    </location>
</feature>
<dbReference type="OrthoDB" id="672310at2759"/>
<evidence type="ECO:0000256" key="1">
    <source>
        <dbReference type="SAM" id="MobiDB-lite"/>
    </source>
</evidence>
<dbReference type="Proteomes" id="UP001141552">
    <property type="component" value="Unassembled WGS sequence"/>
</dbReference>
<evidence type="ECO:0000313" key="2">
    <source>
        <dbReference type="EMBL" id="KAJ4825471.1"/>
    </source>
</evidence>